<gene>
    <name evidence="2" type="ORF">A2008_06445</name>
</gene>
<dbReference type="Proteomes" id="UP000178735">
    <property type="component" value="Unassembled WGS sequence"/>
</dbReference>
<protein>
    <recommendedName>
        <fullName evidence="4">HMA domain-containing protein</fullName>
    </recommendedName>
</protein>
<reference evidence="2 3" key="1">
    <citation type="journal article" date="2016" name="Nat. Commun.">
        <title>Thousands of microbial genomes shed light on interconnected biogeochemical processes in an aquifer system.</title>
        <authorList>
            <person name="Anantharaman K."/>
            <person name="Brown C.T."/>
            <person name="Hug L.A."/>
            <person name="Sharon I."/>
            <person name="Castelle C.J."/>
            <person name="Probst A.J."/>
            <person name="Thomas B.C."/>
            <person name="Singh A."/>
            <person name="Wilkins M.J."/>
            <person name="Karaoz U."/>
            <person name="Brodie E.L."/>
            <person name="Williams K.H."/>
            <person name="Hubbard S.S."/>
            <person name="Banfield J.F."/>
        </authorList>
    </citation>
    <scope>NUCLEOTIDE SEQUENCE [LARGE SCALE GENOMIC DNA]</scope>
</reference>
<evidence type="ECO:0000256" key="1">
    <source>
        <dbReference type="SAM" id="SignalP"/>
    </source>
</evidence>
<accession>A0A1F7WIR0</accession>
<proteinExistence type="predicted"/>
<feature type="signal peptide" evidence="1">
    <location>
        <begin position="1"/>
        <end position="25"/>
    </location>
</feature>
<organism evidence="2 3">
    <name type="scientific">Candidatus Wallbacteria bacterium GWC2_49_35</name>
    <dbReference type="NCBI Taxonomy" id="1817813"/>
    <lineage>
        <taxon>Bacteria</taxon>
        <taxon>Candidatus Walliibacteriota</taxon>
    </lineage>
</organism>
<name>A0A1F7WIR0_9BACT</name>
<keyword evidence="1" id="KW-0732">Signal</keyword>
<evidence type="ECO:0008006" key="4">
    <source>
        <dbReference type="Google" id="ProtNLM"/>
    </source>
</evidence>
<comment type="caution">
    <text evidence="2">The sequence shown here is derived from an EMBL/GenBank/DDBJ whole genome shotgun (WGS) entry which is preliminary data.</text>
</comment>
<dbReference type="EMBL" id="MGFH01000202">
    <property type="protein sequence ID" value="OGM02734.1"/>
    <property type="molecule type" value="Genomic_DNA"/>
</dbReference>
<sequence>MKKVLVSIIIVVFVLSSVFVQGAAAASSCDSCASKKVCSEAKAGGACGDSPASSLENVNFGGAEAAKDGQAKAAPAEIGFAALSASVTATPKSAIIKVKGEKALLEKLSADFAARFGIKDKKSADCELVNIASELWIKISAGAEKEKIDYLESAGLKIEKTAKK</sequence>
<evidence type="ECO:0000313" key="2">
    <source>
        <dbReference type="EMBL" id="OGM02734.1"/>
    </source>
</evidence>
<dbReference type="AlphaFoldDB" id="A0A1F7WIR0"/>
<feature type="chain" id="PRO_5009533441" description="HMA domain-containing protein" evidence="1">
    <location>
        <begin position="26"/>
        <end position="164"/>
    </location>
</feature>
<dbReference type="PROSITE" id="PS51257">
    <property type="entry name" value="PROKAR_LIPOPROTEIN"/>
    <property type="match status" value="1"/>
</dbReference>
<evidence type="ECO:0000313" key="3">
    <source>
        <dbReference type="Proteomes" id="UP000178735"/>
    </source>
</evidence>
<dbReference type="STRING" id="1817813.A2008_06445"/>